<evidence type="ECO:0000256" key="2">
    <source>
        <dbReference type="ARBA" id="ARBA00012759"/>
    </source>
</evidence>
<dbReference type="Pfam" id="PF00443">
    <property type="entry name" value="UCH"/>
    <property type="match status" value="1"/>
</dbReference>
<evidence type="ECO:0000259" key="9">
    <source>
        <dbReference type="PROSITE" id="PS50235"/>
    </source>
</evidence>
<dbReference type="Gene3D" id="6.10.140.100">
    <property type="match status" value="1"/>
</dbReference>
<dbReference type="SUPFAM" id="SSF54001">
    <property type="entry name" value="Cysteine proteinases"/>
    <property type="match status" value="1"/>
</dbReference>
<dbReference type="PANTHER" id="PTHR43982:SF6">
    <property type="entry name" value="UBIQUITIN CARBOXYL-TERMINAL HYDROLASE 2-RELATED"/>
    <property type="match status" value="1"/>
</dbReference>
<sequence>MDDEEKQMQFLSSMMGDNFSTEVARRVLRKHNGSADKAAEALLAGDEGEDDAVVSIHTAGTTQPTVIDLTGDDNEEVNRAIRMSLNEEETPPPKFGPSNRAPDPAWQVVPSNVSTSNDAQMEQAIQNSLEDFAMEDDGHLSVALAVREGGRPVAIRPEISNLAYAALIVQALYSVPQIRRRVSEVNLDAPVMQEYPVEREALRLLQDMFVHQDLAQLSIILDQEVLQAFRAQPIHDTQSICDLSIGFYNEVMAVLTRYLRAEDPEGVPLGALQSGTVHIIDSKRHNETPHNRNEILMPVYVEYGWNDVHEDLVQRLSVTLTQELNSVQFKYEVIVEPAPDVVAFVLKNQGKCLSPPALTFPKTIYMDQFLNESTEFAHQKQQEVRDMQDAVRKLWHRKQALTRFNNKDTLKDLRTTLYYYEEVAQAKDDDPERRAQIDAMASKLRNSIGAIEKELEVIDVESTRLLEESQRVLDCPELKNHPYDLRAVLMHDGLPGRKHVYLYTQDAGGIWWKTVDTVVTEVPEEDVLRDSTGMLLGAGPYMLLYSRSLSKEELEAPVQWPKESTEMTERNNKTFLDSLPPEIAAKARPRTESKVSHGDTMMDTTA</sequence>
<dbReference type="CDD" id="cd14279">
    <property type="entry name" value="CUE"/>
    <property type="match status" value="1"/>
</dbReference>
<feature type="domain" description="UBA" evidence="8">
    <location>
        <begin position="1"/>
        <end position="45"/>
    </location>
</feature>
<comment type="catalytic activity">
    <reaction evidence="1">
        <text>Thiol-dependent hydrolysis of ester, thioester, amide, peptide and isopeptide bonds formed by the C-terminal Gly of ubiquitin (a 76-residue protein attached to proteins as an intracellular targeting signal).</text>
        <dbReference type="EC" id="3.4.19.12"/>
    </reaction>
</comment>
<evidence type="ECO:0000256" key="5">
    <source>
        <dbReference type="ARBA" id="ARBA00022801"/>
    </source>
</evidence>
<dbReference type="PANTHER" id="PTHR43982">
    <property type="entry name" value="UBIQUITIN CARBOXYL-TERMINAL HYDROLASE"/>
    <property type="match status" value="1"/>
</dbReference>
<keyword evidence="3" id="KW-0645">Protease</keyword>
<feature type="region of interest" description="Disordered" evidence="7">
    <location>
        <begin position="562"/>
        <end position="606"/>
    </location>
</feature>
<dbReference type="InterPro" id="IPR001394">
    <property type="entry name" value="Peptidase_C19_UCH"/>
</dbReference>
<dbReference type="GO" id="GO:0004843">
    <property type="term" value="F:cysteine-type deubiquitinase activity"/>
    <property type="evidence" value="ECO:0007669"/>
    <property type="project" value="UniProtKB-EC"/>
</dbReference>
<dbReference type="Proteomes" id="UP001175211">
    <property type="component" value="Unassembled WGS sequence"/>
</dbReference>
<dbReference type="GeneID" id="85354320"/>
<dbReference type="GO" id="GO:0043161">
    <property type="term" value="P:proteasome-mediated ubiquitin-dependent protein catabolic process"/>
    <property type="evidence" value="ECO:0007669"/>
    <property type="project" value="InterPro"/>
</dbReference>
<evidence type="ECO:0000259" key="8">
    <source>
        <dbReference type="PROSITE" id="PS50030"/>
    </source>
</evidence>
<name>A0AA39T771_ARMTA</name>
<evidence type="ECO:0000256" key="6">
    <source>
        <dbReference type="ARBA" id="ARBA00022807"/>
    </source>
</evidence>
<feature type="domain" description="USP" evidence="9">
    <location>
        <begin position="153"/>
        <end position="548"/>
    </location>
</feature>
<dbReference type="EC" id="3.4.19.12" evidence="2"/>
<protein>
    <recommendedName>
        <fullName evidence="2">ubiquitinyl hydrolase 1</fullName>
        <ecNumber evidence="2">3.4.19.12</ecNumber>
    </recommendedName>
</protein>
<dbReference type="InterPro" id="IPR028889">
    <property type="entry name" value="USP"/>
</dbReference>
<evidence type="ECO:0000256" key="7">
    <source>
        <dbReference type="SAM" id="MobiDB-lite"/>
    </source>
</evidence>
<dbReference type="AlphaFoldDB" id="A0AA39T771"/>
<keyword evidence="6" id="KW-0788">Thiol protease</keyword>
<evidence type="ECO:0000313" key="10">
    <source>
        <dbReference type="EMBL" id="KAK0469256.1"/>
    </source>
</evidence>
<keyword evidence="5" id="KW-0378">Hydrolase</keyword>
<dbReference type="GO" id="GO:0061136">
    <property type="term" value="P:regulation of proteasomal protein catabolic process"/>
    <property type="evidence" value="ECO:0007669"/>
    <property type="project" value="TreeGrafter"/>
</dbReference>
<gene>
    <name evidence="10" type="ORF">EV420DRAFT_1493348</name>
</gene>
<dbReference type="InterPro" id="IPR015940">
    <property type="entry name" value="UBA"/>
</dbReference>
<organism evidence="10 11">
    <name type="scientific">Armillaria tabescens</name>
    <name type="common">Ringless honey mushroom</name>
    <name type="synonym">Agaricus tabescens</name>
    <dbReference type="NCBI Taxonomy" id="1929756"/>
    <lineage>
        <taxon>Eukaryota</taxon>
        <taxon>Fungi</taxon>
        <taxon>Dikarya</taxon>
        <taxon>Basidiomycota</taxon>
        <taxon>Agaricomycotina</taxon>
        <taxon>Agaricomycetes</taxon>
        <taxon>Agaricomycetidae</taxon>
        <taxon>Agaricales</taxon>
        <taxon>Marasmiineae</taxon>
        <taxon>Physalacriaceae</taxon>
        <taxon>Desarmillaria</taxon>
    </lineage>
</organism>
<reference evidence="10" key="1">
    <citation type="submission" date="2023-06" db="EMBL/GenBank/DDBJ databases">
        <authorList>
            <consortium name="Lawrence Berkeley National Laboratory"/>
            <person name="Ahrendt S."/>
            <person name="Sahu N."/>
            <person name="Indic B."/>
            <person name="Wong-Bajracharya J."/>
            <person name="Merenyi Z."/>
            <person name="Ke H.-M."/>
            <person name="Monk M."/>
            <person name="Kocsube S."/>
            <person name="Drula E."/>
            <person name="Lipzen A."/>
            <person name="Balint B."/>
            <person name="Henrissat B."/>
            <person name="Andreopoulos B."/>
            <person name="Martin F.M."/>
            <person name="Harder C.B."/>
            <person name="Rigling D."/>
            <person name="Ford K.L."/>
            <person name="Foster G.D."/>
            <person name="Pangilinan J."/>
            <person name="Papanicolaou A."/>
            <person name="Barry K."/>
            <person name="LaButti K."/>
            <person name="Viragh M."/>
            <person name="Koriabine M."/>
            <person name="Yan M."/>
            <person name="Riley R."/>
            <person name="Champramary S."/>
            <person name="Plett K.L."/>
            <person name="Tsai I.J."/>
            <person name="Slot J."/>
            <person name="Sipos G."/>
            <person name="Plett J."/>
            <person name="Nagy L.G."/>
            <person name="Grigoriev I.V."/>
        </authorList>
    </citation>
    <scope>NUCLEOTIDE SEQUENCE</scope>
    <source>
        <strain evidence="10">CCBAS 213</strain>
    </source>
</reference>
<dbReference type="InterPro" id="IPR044635">
    <property type="entry name" value="UBP14-like"/>
</dbReference>
<dbReference type="Gene3D" id="3.90.70.10">
    <property type="entry name" value="Cysteine proteinases"/>
    <property type="match status" value="1"/>
</dbReference>
<keyword evidence="4" id="KW-0833">Ubl conjugation pathway</keyword>
<keyword evidence="11" id="KW-1185">Reference proteome</keyword>
<accession>A0AA39T771</accession>
<dbReference type="EMBL" id="JAUEPS010000001">
    <property type="protein sequence ID" value="KAK0469256.1"/>
    <property type="molecule type" value="Genomic_DNA"/>
</dbReference>
<dbReference type="GO" id="GO:0016579">
    <property type="term" value="P:protein deubiquitination"/>
    <property type="evidence" value="ECO:0007669"/>
    <property type="project" value="InterPro"/>
</dbReference>
<evidence type="ECO:0000256" key="3">
    <source>
        <dbReference type="ARBA" id="ARBA00022670"/>
    </source>
</evidence>
<feature type="compositionally biased region" description="Basic and acidic residues" evidence="7">
    <location>
        <begin position="563"/>
        <end position="572"/>
    </location>
</feature>
<evidence type="ECO:0000256" key="1">
    <source>
        <dbReference type="ARBA" id="ARBA00000707"/>
    </source>
</evidence>
<comment type="caution">
    <text evidence="10">The sequence shown here is derived from an EMBL/GenBank/DDBJ whole genome shotgun (WGS) entry which is preliminary data.</text>
</comment>
<dbReference type="RefSeq" id="XP_060339049.1">
    <property type="nucleotide sequence ID" value="XM_060470772.1"/>
</dbReference>
<evidence type="ECO:0000313" key="11">
    <source>
        <dbReference type="Proteomes" id="UP001175211"/>
    </source>
</evidence>
<feature type="region of interest" description="Disordered" evidence="7">
    <location>
        <begin position="86"/>
        <end position="105"/>
    </location>
</feature>
<dbReference type="GO" id="GO:0070628">
    <property type="term" value="F:proteasome binding"/>
    <property type="evidence" value="ECO:0007669"/>
    <property type="project" value="TreeGrafter"/>
</dbReference>
<proteinExistence type="predicted"/>
<evidence type="ECO:0000256" key="4">
    <source>
        <dbReference type="ARBA" id="ARBA00022786"/>
    </source>
</evidence>
<dbReference type="PROSITE" id="PS50030">
    <property type="entry name" value="UBA"/>
    <property type="match status" value="1"/>
</dbReference>
<dbReference type="InterPro" id="IPR038765">
    <property type="entry name" value="Papain-like_cys_pep_sf"/>
</dbReference>
<dbReference type="PROSITE" id="PS50235">
    <property type="entry name" value="USP_3"/>
    <property type="match status" value="1"/>
</dbReference>